<dbReference type="SUPFAM" id="SSF46955">
    <property type="entry name" value="Putative DNA-binding domain"/>
    <property type="match status" value="1"/>
</dbReference>
<protein>
    <submittedName>
        <fullName evidence="6">MerR family transcriptional regulator</fullName>
    </submittedName>
</protein>
<evidence type="ECO:0000256" key="1">
    <source>
        <dbReference type="ARBA" id="ARBA00023015"/>
    </source>
</evidence>
<proteinExistence type="predicted"/>
<dbReference type="GO" id="GO:0003700">
    <property type="term" value="F:DNA-binding transcription factor activity"/>
    <property type="evidence" value="ECO:0007669"/>
    <property type="project" value="InterPro"/>
</dbReference>
<feature type="domain" description="HTH merR-type" evidence="5">
    <location>
        <begin position="1"/>
        <end position="69"/>
    </location>
</feature>
<dbReference type="PROSITE" id="PS00552">
    <property type="entry name" value="HTH_MERR_1"/>
    <property type="match status" value="1"/>
</dbReference>
<reference evidence="7" key="1">
    <citation type="submission" date="2017-02" db="EMBL/GenBank/DDBJ databases">
        <title>Complete genome sequence of Cupriavidus necator strain NH9, a 3-chlorobenzoate degrader.</title>
        <authorList>
            <person name="Moriuchi R."/>
            <person name="Dohra H."/>
            <person name="Ogawa N."/>
        </authorList>
    </citation>
    <scope>NUCLEOTIDE SEQUENCE [LARGE SCALE GENOMIC DNA]</scope>
    <source>
        <strain evidence="7">NH9</strain>
    </source>
</reference>
<name>A0A1U9V1Z3_CUPNE</name>
<dbReference type="InterPro" id="IPR009061">
    <property type="entry name" value="DNA-bd_dom_put_sf"/>
</dbReference>
<dbReference type="KEGG" id="cuh:BJN34_31515"/>
<keyword evidence="2" id="KW-0238">DNA-binding</keyword>
<dbReference type="PRINTS" id="PR00040">
    <property type="entry name" value="HTHMERR"/>
</dbReference>
<evidence type="ECO:0000313" key="7">
    <source>
        <dbReference type="Proteomes" id="UP000189627"/>
    </source>
</evidence>
<sequence>MRIGELAELSGLTASRIRFYEAAGLILAVERKANGYRDYPPEAVWILEIITCAQSAGFSLDQIRHLLPLGSGNWQHEELLDALKRKVAEIEDMQKRLKQNKAHLLAAIRNIESRPADMKCSDGTKWVMDRLREEGAVPARGKSRRSAAS</sequence>
<dbReference type="InterPro" id="IPR000551">
    <property type="entry name" value="MerR-type_HTH_dom"/>
</dbReference>
<accession>A0A1U9V1Z3</accession>
<organism evidence="6 7">
    <name type="scientific">Cupriavidus necator</name>
    <name type="common">Alcaligenes eutrophus</name>
    <name type="synonym">Ralstonia eutropha</name>
    <dbReference type="NCBI Taxonomy" id="106590"/>
    <lineage>
        <taxon>Bacteria</taxon>
        <taxon>Pseudomonadati</taxon>
        <taxon>Pseudomonadota</taxon>
        <taxon>Betaproteobacteria</taxon>
        <taxon>Burkholderiales</taxon>
        <taxon>Burkholderiaceae</taxon>
        <taxon>Cupriavidus</taxon>
    </lineage>
</organism>
<dbReference type="PANTHER" id="PTHR30204">
    <property type="entry name" value="REDOX-CYCLING DRUG-SENSING TRANSCRIPTIONAL ACTIVATOR SOXR"/>
    <property type="match status" value="1"/>
</dbReference>
<keyword evidence="3" id="KW-0804">Transcription</keyword>
<evidence type="ECO:0000256" key="2">
    <source>
        <dbReference type="ARBA" id="ARBA00023125"/>
    </source>
</evidence>
<dbReference type="EMBL" id="CP017758">
    <property type="protein sequence ID" value="AQV98405.1"/>
    <property type="molecule type" value="Genomic_DNA"/>
</dbReference>
<dbReference type="RefSeq" id="WP_078200672.1">
    <property type="nucleotide sequence ID" value="NZ_CP017758.1"/>
</dbReference>
<keyword evidence="1" id="KW-0805">Transcription regulation</keyword>
<dbReference type="AlphaFoldDB" id="A0A1U9V1Z3"/>
<keyword evidence="4" id="KW-0175">Coiled coil</keyword>
<dbReference type="GO" id="GO:0003677">
    <property type="term" value="F:DNA binding"/>
    <property type="evidence" value="ECO:0007669"/>
    <property type="project" value="UniProtKB-KW"/>
</dbReference>
<dbReference type="SMART" id="SM00422">
    <property type="entry name" value="HTH_MERR"/>
    <property type="match status" value="1"/>
</dbReference>
<dbReference type="PANTHER" id="PTHR30204:SF94">
    <property type="entry name" value="HEAVY METAL-DEPENDENT TRANSCRIPTIONAL REGULATOR HI_0293-RELATED"/>
    <property type="match status" value="1"/>
</dbReference>
<evidence type="ECO:0000256" key="4">
    <source>
        <dbReference type="SAM" id="Coils"/>
    </source>
</evidence>
<evidence type="ECO:0000313" key="6">
    <source>
        <dbReference type="EMBL" id="AQV98405.1"/>
    </source>
</evidence>
<evidence type="ECO:0000256" key="3">
    <source>
        <dbReference type="ARBA" id="ARBA00023163"/>
    </source>
</evidence>
<gene>
    <name evidence="6" type="ORF">BJN34_31515</name>
</gene>
<feature type="coiled-coil region" evidence="4">
    <location>
        <begin position="73"/>
        <end position="114"/>
    </location>
</feature>
<dbReference type="Pfam" id="PF13411">
    <property type="entry name" value="MerR_1"/>
    <property type="match status" value="1"/>
</dbReference>
<dbReference type="InterPro" id="IPR047057">
    <property type="entry name" value="MerR_fam"/>
</dbReference>
<dbReference type="Gene3D" id="1.10.1660.10">
    <property type="match status" value="1"/>
</dbReference>
<evidence type="ECO:0000259" key="5">
    <source>
        <dbReference type="PROSITE" id="PS50937"/>
    </source>
</evidence>
<dbReference type="PROSITE" id="PS50937">
    <property type="entry name" value="HTH_MERR_2"/>
    <property type="match status" value="1"/>
</dbReference>
<dbReference type="OrthoDB" id="5297305at2"/>
<dbReference type="Proteomes" id="UP000189627">
    <property type="component" value="Chromosome 2"/>
</dbReference>